<dbReference type="InterPro" id="IPR032675">
    <property type="entry name" value="LRR_dom_sf"/>
</dbReference>
<dbReference type="OrthoDB" id="2785713at2759"/>
<organism evidence="1 2">
    <name type="scientific">Obba rivulosa</name>
    <dbReference type="NCBI Taxonomy" id="1052685"/>
    <lineage>
        <taxon>Eukaryota</taxon>
        <taxon>Fungi</taxon>
        <taxon>Dikarya</taxon>
        <taxon>Basidiomycota</taxon>
        <taxon>Agaricomycotina</taxon>
        <taxon>Agaricomycetes</taxon>
        <taxon>Polyporales</taxon>
        <taxon>Gelatoporiaceae</taxon>
        <taxon>Obba</taxon>
    </lineage>
</organism>
<dbReference type="Proteomes" id="UP000250043">
    <property type="component" value="Unassembled WGS sequence"/>
</dbReference>
<name>A0A8E2AG89_9APHY</name>
<dbReference type="EMBL" id="KV722766">
    <property type="protein sequence ID" value="OCH83913.1"/>
    <property type="molecule type" value="Genomic_DNA"/>
</dbReference>
<reference evidence="1 2" key="1">
    <citation type="submission" date="2016-07" db="EMBL/GenBank/DDBJ databases">
        <title>Draft genome of the white-rot fungus Obba rivulosa 3A-2.</title>
        <authorList>
            <consortium name="DOE Joint Genome Institute"/>
            <person name="Miettinen O."/>
            <person name="Riley R."/>
            <person name="Acob R."/>
            <person name="Barry K."/>
            <person name="Cullen D."/>
            <person name="De Vries R."/>
            <person name="Hainaut M."/>
            <person name="Hatakka A."/>
            <person name="Henrissat B."/>
            <person name="Hilden K."/>
            <person name="Kuo R."/>
            <person name="Labutti K."/>
            <person name="Lipzen A."/>
            <person name="Makela M.R."/>
            <person name="Sandor L."/>
            <person name="Spatafora J.W."/>
            <person name="Grigoriev I.V."/>
            <person name="Hibbett D.S."/>
        </authorList>
    </citation>
    <scope>NUCLEOTIDE SEQUENCE [LARGE SCALE GENOMIC DNA]</scope>
    <source>
        <strain evidence="1 2">3A-2</strain>
    </source>
</reference>
<protein>
    <submittedName>
        <fullName evidence="1">Uncharacterized protein</fullName>
    </submittedName>
</protein>
<dbReference type="SUPFAM" id="SSF52047">
    <property type="entry name" value="RNI-like"/>
    <property type="match status" value="1"/>
</dbReference>
<dbReference type="AlphaFoldDB" id="A0A8E2AG89"/>
<gene>
    <name evidence="1" type="ORF">OBBRIDRAFT_892082</name>
</gene>
<evidence type="ECO:0000313" key="2">
    <source>
        <dbReference type="Proteomes" id="UP000250043"/>
    </source>
</evidence>
<accession>A0A8E2AG89</accession>
<dbReference type="Gene3D" id="3.80.10.10">
    <property type="entry name" value="Ribonuclease Inhibitor"/>
    <property type="match status" value="1"/>
</dbReference>
<evidence type="ECO:0000313" key="1">
    <source>
        <dbReference type="EMBL" id="OCH83913.1"/>
    </source>
</evidence>
<sequence>MMRVVMTGPHKLGSYTLLIYDGQGKLLGIINIHIVHSILSGLHRRDLLATMRTCPMLHTEGMKVLLRSEITLYNRTVPGFCTYVLADPTFRGPLLRRISYRKDTRGWYDTAQPSDARALCSVLVHAPNLERLSLLHSAILHWSPSHVYPSILPKLTRLRVLELYGVQALKSQVVREMNSELVSLTLRWDDRNPWEGADMDMIKFCAHSLQTLHLTALPPASASPVSFPSLRELSFDVPSSLSDIVNFIRLCPNIRSFKCRTIPPSTPSEVEASRVRYGQTLTNQCWEHLDHVCLDLSGLYQLNLRQRIRRVDIVIRAPATHSFMIRASTNHNFTWIDTILSDLAPTHLQLNFEEGAAEICGNLPRALKHAYGITHLRLVESATCHVNWRSLFDALQPMKVQHLEVKGSGSVSLAFADQVGKAIPSLNFLMVGTSSYSISRECMPGEVIIQMLDDDVANTMSGVVWG</sequence>
<keyword evidence="2" id="KW-1185">Reference proteome</keyword>
<proteinExistence type="predicted"/>